<evidence type="ECO:0000256" key="2">
    <source>
        <dbReference type="ARBA" id="ARBA00006673"/>
    </source>
</evidence>
<evidence type="ECO:0000256" key="3">
    <source>
        <dbReference type="ARBA" id="ARBA00022491"/>
    </source>
</evidence>
<dbReference type="KEGG" id="csv:101204380"/>
<evidence type="ECO:0000256" key="9">
    <source>
        <dbReference type="PROSITE-ProRule" id="PRU00042"/>
    </source>
</evidence>
<dbReference type="AlphaFoldDB" id="A0A0A0KGM8"/>
<feature type="domain" description="C2H2-type" evidence="11">
    <location>
        <begin position="270"/>
        <end position="296"/>
    </location>
</feature>
<sequence length="296" mass="31714">MEFWGVEVKPGQPLSVQPGDMNYVHLSQATLGDLKKDKANEPVTIFLKIDDQKLVLGVLSADKFPQISFDLVFEKEFELSHNGKGGSIYCLGYRAPMEDQGQEEFSDSDFGSEDEELGMLSAENGKASEKEKSIGGKIFGLKPESSKKADAKSIAPSKEEDDDSEDDDSSDEGSDSDDVSDEEMLGGDSDSDDEDDGTDSEEETPKKVNESSKKRSNESASKTPVSKKTKLASAEKTDSKKGGHTATPHPAKKPAKSPGKAETPKSGGQFSCTSCDRSFGSDGALQSHSKAKHGAK</sequence>
<dbReference type="Pfam" id="PF17800">
    <property type="entry name" value="NPL"/>
    <property type="match status" value="1"/>
</dbReference>
<dbReference type="GO" id="GO:0005730">
    <property type="term" value="C:nucleolus"/>
    <property type="evidence" value="ECO:0007669"/>
    <property type="project" value="UniProtKB-SubCell"/>
</dbReference>
<keyword evidence="9" id="KW-0862">Zinc</keyword>
<protein>
    <submittedName>
        <fullName evidence="12">Histone deacetylase 2a</fullName>
    </submittedName>
</protein>
<dbReference type="InterPro" id="IPR013087">
    <property type="entry name" value="Znf_C2H2_type"/>
</dbReference>
<dbReference type="Proteomes" id="UP000029981">
    <property type="component" value="Chromosome 6"/>
</dbReference>
<proteinExistence type="inferred from homology"/>
<feature type="compositionally biased region" description="Acidic residues" evidence="10">
    <location>
        <begin position="159"/>
        <end position="202"/>
    </location>
</feature>
<reference evidence="12 13" key="3">
    <citation type="journal article" date="2010" name="BMC Genomics">
        <title>Transcriptome sequencing and comparative analysis of cucumber flowers with different sex types.</title>
        <authorList>
            <person name="Guo S."/>
            <person name="Zheng Y."/>
            <person name="Joung J.G."/>
            <person name="Liu S."/>
            <person name="Zhang Z."/>
            <person name="Crasta O.R."/>
            <person name="Sobral B.W."/>
            <person name="Xu Y."/>
            <person name="Huang S."/>
            <person name="Fei Z."/>
        </authorList>
    </citation>
    <scope>NUCLEOTIDE SEQUENCE [LARGE SCALE GENOMIC DNA]</scope>
    <source>
        <strain evidence="13">cv. 9930</strain>
    </source>
</reference>
<evidence type="ECO:0000313" key="12">
    <source>
        <dbReference type="EMBL" id="KGN46916.1"/>
    </source>
</evidence>
<keyword evidence="7" id="KW-0804">Transcription</keyword>
<keyword evidence="4" id="KW-0378">Hydrolase</keyword>
<comment type="similarity">
    <text evidence="2">Belongs to the histone deacetylase HD2 family.</text>
</comment>
<dbReference type="GO" id="GO:0008270">
    <property type="term" value="F:zinc ion binding"/>
    <property type="evidence" value="ECO:0007669"/>
    <property type="project" value="UniProtKB-KW"/>
</dbReference>
<feature type="compositionally biased region" description="Polar residues" evidence="10">
    <location>
        <begin position="266"/>
        <end position="276"/>
    </location>
</feature>
<dbReference type="GO" id="GO:0006325">
    <property type="term" value="P:chromatin organization"/>
    <property type="evidence" value="ECO:0007669"/>
    <property type="project" value="UniProtKB-KW"/>
</dbReference>
<dbReference type="Gramene" id="KGN46916">
    <property type="protein sequence ID" value="KGN46916"/>
    <property type="gene ID" value="Csa_6G150550"/>
</dbReference>
<evidence type="ECO:0000256" key="7">
    <source>
        <dbReference type="ARBA" id="ARBA00023163"/>
    </source>
</evidence>
<name>A0A0A0KGM8_CUCSA</name>
<evidence type="ECO:0000256" key="8">
    <source>
        <dbReference type="ARBA" id="ARBA00023242"/>
    </source>
</evidence>
<evidence type="ECO:0000256" key="6">
    <source>
        <dbReference type="ARBA" id="ARBA00023015"/>
    </source>
</evidence>
<evidence type="ECO:0000313" key="13">
    <source>
        <dbReference type="Proteomes" id="UP000029981"/>
    </source>
</evidence>
<dbReference type="EMBL" id="CM002927">
    <property type="protein sequence ID" value="KGN46916.1"/>
    <property type="molecule type" value="Genomic_DNA"/>
</dbReference>
<feature type="compositionally biased region" description="Acidic residues" evidence="10">
    <location>
        <begin position="100"/>
        <end position="117"/>
    </location>
</feature>
<comment type="subcellular location">
    <subcellularLocation>
        <location evidence="1">Nucleus</location>
        <location evidence="1">Nucleolus</location>
    </subcellularLocation>
</comment>
<keyword evidence="6" id="KW-0805">Transcription regulation</keyword>
<dbReference type="eggNOG" id="ENOG502QVH6">
    <property type="taxonomic scope" value="Eukaryota"/>
</dbReference>
<dbReference type="STRING" id="3659.A0A0A0KGM8"/>
<reference evidence="12 13" key="1">
    <citation type="journal article" date="2009" name="Nat. Genet.">
        <title>The genome of the cucumber, Cucumis sativus L.</title>
        <authorList>
            <person name="Huang S."/>
            <person name="Li R."/>
            <person name="Zhang Z."/>
            <person name="Li L."/>
            <person name="Gu X."/>
            <person name="Fan W."/>
            <person name="Lucas W.J."/>
            <person name="Wang X."/>
            <person name="Xie B."/>
            <person name="Ni P."/>
            <person name="Ren Y."/>
            <person name="Zhu H."/>
            <person name="Li J."/>
            <person name="Lin K."/>
            <person name="Jin W."/>
            <person name="Fei Z."/>
            <person name="Li G."/>
            <person name="Staub J."/>
            <person name="Kilian A."/>
            <person name="van der Vossen E.A."/>
            <person name="Wu Y."/>
            <person name="Guo J."/>
            <person name="He J."/>
            <person name="Jia Z."/>
            <person name="Ren Y."/>
            <person name="Tian G."/>
            <person name="Lu Y."/>
            <person name="Ruan J."/>
            <person name="Qian W."/>
            <person name="Wang M."/>
            <person name="Huang Q."/>
            <person name="Li B."/>
            <person name="Xuan Z."/>
            <person name="Cao J."/>
            <person name="Asan"/>
            <person name="Wu Z."/>
            <person name="Zhang J."/>
            <person name="Cai Q."/>
            <person name="Bai Y."/>
            <person name="Zhao B."/>
            <person name="Han Y."/>
            <person name="Li Y."/>
            <person name="Li X."/>
            <person name="Wang S."/>
            <person name="Shi Q."/>
            <person name="Liu S."/>
            <person name="Cho W.K."/>
            <person name="Kim J.Y."/>
            <person name="Xu Y."/>
            <person name="Heller-Uszynska K."/>
            <person name="Miao H."/>
            <person name="Cheng Z."/>
            <person name="Zhang S."/>
            <person name="Wu J."/>
            <person name="Yang Y."/>
            <person name="Kang H."/>
            <person name="Li M."/>
            <person name="Liang H."/>
            <person name="Ren X."/>
            <person name="Shi Z."/>
            <person name="Wen M."/>
            <person name="Jian M."/>
            <person name="Yang H."/>
            <person name="Zhang G."/>
            <person name="Yang Z."/>
            <person name="Chen R."/>
            <person name="Liu S."/>
            <person name="Li J."/>
            <person name="Ma L."/>
            <person name="Liu H."/>
            <person name="Zhou Y."/>
            <person name="Zhao J."/>
            <person name="Fang X."/>
            <person name="Li G."/>
            <person name="Fang L."/>
            <person name="Li Y."/>
            <person name="Liu D."/>
            <person name="Zheng H."/>
            <person name="Zhang Y."/>
            <person name="Qin N."/>
            <person name="Li Z."/>
            <person name="Yang G."/>
            <person name="Yang S."/>
            <person name="Bolund L."/>
            <person name="Kristiansen K."/>
            <person name="Zheng H."/>
            <person name="Li S."/>
            <person name="Zhang X."/>
            <person name="Yang H."/>
            <person name="Wang J."/>
            <person name="Sun R."/>
            <person name="Zhang B."/>
            <person name="Jiang S."/>
            <person name="Wang J."/>
            <person name="Du Y."/>
            <person name="Li S."/>
        </authorList>
    </citation>
    <scope>NUCLEOTIDE SEQUENCE [LARGE SCALE GENOMIC DNA]</scope>
    <source>
        <strain evidence="13">cv. 9930</strain>
    </source>
</reference>
<keyword evidence="13" id="KW-1185">Reference proteome</keyword>
<keyword evidence="5" id="KW-0156">Chromatin regulator</keyword>
<feature type="compositionally biased region" description="Basic and acidic residues" evidence="10">
    <location>
        <begin position="203"/>
        <end position="217"/>
    </location>
</feature>
<keyword evidence="8" id="KW-0539">Nucleus</keyword>
<reference evidence="12 13" key="4">
    <citation type="journal article" date="2011" name="BMC Genomics">
        <title>RNA-Seq improves annotation of protein-coding genes in the cucumber genome.</title>
        <authorList>
            <person name="Li Z."/>
            <person name="Zhang Z."/>
            <person name="Yan P."/>
            <person name="Huang S."/>
            <person name="Fei Z."/>
            <person name="Lin K."/>
        </authorList>
    </citation>
    <scope>NUCLEOTIDE SEQUENCE [LARGE SCALE GENOMIC DNA]</scope>
    <source>
        <strain evidence="13">cv. 9930</strain>
    </source>
</reference>
<dbReference type="GO" id="GO:0016787">
    <property type="term" value="F:hydrolase activity"/>
    <property type="evidence" value="ECO:0007669"/>
    <property type="project" value="UniProtKB-KW"/>
</dbReference>
<keyword evidence="9" id="KW-0479">Metal-binding</keyword>
<evidence type="ECO:0000256" key="5">
    <source>
        <dbReference type="ARBA" id="ARBA00022853"/>
    </source>
</evidence>
<dbReference type="FunFam" id="2.60.120.340:FF:000004">
    <property type="entry name" value="Histone deacetylase HDT1"/>
    <property type="match status" value="1"/>
</dbReference>
<dbReference type="OMA" id="EGCGFHL"/>
<accession>A0A0A0KGM8</accession>
<reference evidence="12 13" key="2">
    <citation type="journal article" date="2009" name="PLoS ONE">
        <title>An integrated genetic and cytogenetic map of the cucumber genome.</title>
        <authorList>
            <person name="Ren Y."/>
            <person name="Zhang Z."/>
            <person name="Liu J."/>
            <person name="Staub J.E."/>
            <person name="Han Y."/>
            <person name="Cheng Z."/>
            <person name="Li X."/>
            <person name="Lu J."/>
            <person name="Miao H."/>
            <person name="Kang H."/>
            <person name="Xie B."/>
            <person name="Gu X."/>
            <person name="Wang X."/>
            <person name="Du Y."/>
            <person name="Jin W."/>
            <person name="Huang S."/>
        </authorList>
    </citation>
    <scope>NUCLEOTIDE SEQUENCE [LARGE SCALE GENOMIC DNA]</scope>
    <source>
        <strain evidence="13">cv. 9930</strain>
    </source>
</reference>
<keyword evidence="3" id="KW-0678">Repressor</keyword>
<dbReference type="Gene3D" id="2.60.120.340">
    <property type="entry name" value="Nucleoplasmin core domain"/>
    <property type="match status" value="1"/>
</dbReference>
<evidence type="ECO:0000259" key="11">
    <source>
        <dbReference type="PROSITE" id="PS50157"/>
    </source>
</evidence>
<evidence type="ECO:0000256" key="10">
    <source>
        <dbReference type="SAM" id="MobiDB-lite"/>
    </source>
</evidence>
<evidence type="ECO:0000256" key="4">
    <source>
        <dbReference type="ARBA" id="ARBA00022801"/>
    </source>
</evidence>
<evidence type="ECO:0000256" key="1">
    <source>
        <dbReference type="ARBA" id="ARBA00004604"/>
    </source>
</evidence>
<dbReference type="OrthoDB" id="2019803at2759"/>
<dbReference type="InterPro" id="IPR041232">
    <property type="entry name" value="NPL"/>
</dbReference>
<keyword evidence="9" id="KW-0863">Zinc-finger</keyword>
<organism evidence="12 13">
    <name type="scientific">Cucumis sativus</name>
    <name type="common">Cucumber</name>
    <dbReference type="NCBI Taxonomy" id="3659"/>
    <lineage>
        <taxon>Eukaryota</taxon>
        <taxon>Viridiplantae</taxon>
        <taxon>Streptophyta</taxon>
        <taxon>Embryophyta</taxon>
        <taxon>Tracheophyta</taxon>
        <taxon>Spermatophyta</taxon>
        <taxon>Magnoliopsida</taxon>
        <taxon>eudicotyledons</taxon>
        <taxon>Gunneridae</taxon>
        <taxon>Pentapetalae</taxon>
        <taxon>rosids</taxon>
        <taxon>fabids</taxon>
        <taxon>Cucurbitales</taxon>
        <taxon>Cucurbitaceae</taxon>
        <taxon>Benincaseae</taxon>
        <taxon>Cucumis</taxon>
    </lineage>
</organism>
<feature type="region of interest" description="Disordered" evidence="10">
    <location>
        <begin position="100"/>
        <end position="296"/>
    </location>
</feature>
<gene>
    <name evidence="12" type="ORF">Csa_6G150550</name>
</gene>
<dbReference type="PROSITE" id="PS50157">
    <property type="entry name" value="ZINC_FINGER_C2H2_2"/>
    <property type="match status" value="1"/>
</dbReference>
<dbReference type="PROSITE" id="PS00028">
    <property type="entry name" value="ZINC_FINGER_C2H2_1"/>
    <property type="match status" value="1"/>
</dbReference>